<evidence type="ECO:0000313" key="8">
    <source>
        <dbReference type="EMBL" id="GAA98217.1"/>
    </source>
</evidence>
<dbReference type="PANTHER" id="PTHR16557">
    <property type="entry name" value="ALKYLATED DNA REPAIR PROTEIN ALKB-RELATED"/>
    <property type="match status" value="1"/>
</dbReference>
<dbReference type="EMBL" id="BABT02000150">
    <property type="protein sequence ID" value="GAA98217.1"/>
    <property type="molecule type" value="Genomic_DNA"/>
</dbReference>
<feature type="compositionally biased region" description="Basic and acidic residues" evidence="6">
    <location>
        <begin position="212"/>
        <end position="232"/>
    </location>
</feature>
<accession>G7E5V7</accession>
<name>G7E5V7_MIXOS</name>
<feature type="binding site" evidence="5">
    <location>
        <position position="383"/>
    </location>
    <ligand>
        <name>Fe cation</name>
        <dbReference type="ChEBI" id="CHEBI:24875"/>
        <note>catalytic</note>
    </ligand>
</feature>
<dbReference type="InterPro" id="IPR037151">
    <property type="entry name" value="AlkB-like_sf"/>
</dbReference>
<dbReference type="GO" id="GO:0051213">
    <property type="term" value="F:dioxygenase activity"/>
    <property type="evidence" value="ECO:0007669"/>
    <property type="project" value="UniProtKB-KW"/>
</dbReference>
<keyword evidence="2" id="KW-0223">Dioxygenase</keyword>
<gene>
    <name evidence="8" type="primary">Mo04900</name>
    <name evidence="8" type="ORF">E5Q_04900</name>
</gene>
<evidence type="ECO:0000313" key="9">
    <source>
        <dbReference type="Proteomes" id="UP000009131"/>
    </source>
</evidence>
<keyword evidence="3" id="KW-0560">Oxidoreductase</keyword>
<proteinExistence type="predicted"/>
<dbReference type="SUPFAM" id="SSF51197">
    <property type="entry name" value="Clavaminate synthase-like"/>
    <property type="match status" value="1"/>
</dbReference>
<evidence type="ECO:0000256" key="1">
    <source>
        <dbReference type="ARBA" id="ARBA00022723"/>
    </source>
</evidence>
<dbReference type="InterPro" id="IPR004574">
    <property type="entry name" value="Alkb"/>
</dbReference>
<feature type="compositionally biased region" description="Basic and acidic residues" evidence="6">
    <location>
        <begin position="19"/>
        <end position="30"/>
    </location>
</feature>
<feature type="binding site" evidence="5">
    <location>
        <position position="326"/>
    </location>
    <ligand>
        <name>Fe cation</name>
        <dbReference type="ChEBI" id="CHEBI:24875"/>
        <note>catalytic</note>
    </ligand>
</feature>
<feature type="domain" description="Alpha-ketoglutarate-dependent dioxygenase AlkB-like" evidence="7">
    <location>
        <begin position="236"/>
        <end position="426"/>
    </location>
</feature>
<comment type="caution">
    <text evidence="8">The sequence shown here is derived from an EMBL/GenBank/DDBJ whole genome shotgun (WGS) entry which is preliminary data.</text>
</comment>
<dbReference type="RefSeq" id="XP_014569261.1">
    <property type="nucleotide sequence ID" value="XM_014713775.1"/>
</dbReference>
<reference evidence="8 9" key="2">
    <citation type="journal article" date="2012" name="Open Biol.">
        <title>Characteristics of nucleosomes and linker DNA regions on the genome of the basidiomycete Mixia osmundae revealed by mono- and dinucleosome mapping.</title>
        <authorList>
            <person name="Nishida H."/>
            <person name="Kondo S."/>
            <person name="Matsumoto T."/>
            <person name="Suzuki Y."/>
            <person name="Yoshikawa H."/>
            <person name="Taylor T.D."/>
            <person name="Sugiyama J."/>
        </authorList>
    </citation>
    <scope>NUCLEOTIDE SEQUENCE [LARGE SCALE GENOMIC DNA]</scope>
    <source>
        <strain evidence="9">CBS 9802 / IAM 14324 / JCM 22182 / KY 12970</strain>
    </source>
</reference>
<dbReference type="eggNOG" id="KOG2731">
    <property type="taxonomic scope" value="Eukaryota"/>
</dbReference>
<keyword evidence="1 5" id="KW-0479">Metal-binding</keyword>
<keyword evidence="9" id="KW-1185">Reference proteome</keyword>
<dbReference type="HOGENOM" id="CLU_029471_1_0_1"/>
<dbReference type="FunCoup" id="G7E5V7">
    <property type="interactions" value="408"/>
</dbReference>
<dbReference type="Proteomes" id="UP000009131">
    <property type="component" value="Unassembled WGS sequence"/>
</dbReference>
<dbReference type="AlphaFoldDB" id="G7E5V7"/>
<comment type="cofactor">
    <cofactor evidence="5">
        <name>Fe(2+)</name>
        <dbReference type="ChEBI" id="CHEBI:29033"/>
    </cofactor>
    <text evidence="5">Binds 1 Fe(2+) ion per subunit.</text>
</comment>
<dbReference type="STRING" id="764103.G7E5V7"/>
<evidence type="ECO:0000256" key="2">
    <source>
        <dbReference type="ARBA" id="ARBA00022964"/>
    </source>
</evidence>
<sequence length="480" mass="53879">MRQPEPSRKQARLLAKQRAQRDQAASEHTAFRQAERYWKSRIDSPQYEHAFRSSSVQWHDTPGCSYQIGTWTDGRVKLTYSLRRHRLNGVPDALAQRPSTSSEWQSGTYAITFDAAPGLVYLPGWAAPPLQRQLIKSCLCEAADEHHPLSLSPHFVLPPAGLWDTYQRWRRTPQEPAGADSWHVPRKTVAARERLRRERVDLEPVTTGNFMSERKPLPSMHANEDPSKDQAQSEHIHEVMERLRWAIIGFEYSWTDKAYYYDRPFSPMPDLISRACTNTVKALPWADVFTRATSEERAQYLGWANDYEPQTGIVNFYGARDTLTGHIDQSEPDAVRPLVSISLGTSAVFLAGGETRDARHPLPFLLRSGDAIVMSGPSRRVFHGIPRVLDHLPAPAHLTSSISDDPDWTEGGFADYMSAGRRININDHAQKHSTGPKSHCRLNVPLRDEPKLGLAQLPVCACCGTVEASLPKLGVARAAG</sequence>
<organism evidence="8 9">
    <name type="scientific">Mixia osmundae (strain CBS 9802 / IAM 14324 / JCM 22182 / KY 12970)</name>
    <dbReference type="NCBI Taxonomy" id="764103"/>
    <lineage>
        <taxon>Eukaryota</taxon>
        <taxon>Fungi</taxon>
        <taxon>Dikarya</taxon>
        <taxon>Basidiomycota</taxon>
        <taxon>Pucciniomycotina</taxon>
        <taxon>Mixiomycetes</taxon>
        <taxon>Mixiales</taxon>
        <taxon>Mixiaceae</taxon>
        <taxon>Mixia</taxon>
    </lineage>
</organism>
<dbReference type="PANTHER" id="PTHR16557:SF2">
    <property type="entry name" value="NUCLEIC ACID DIOXYGENASE ALKBH1"/>
    <property type="match status" value="1"/>
</dbReference>
<feature type="region of interest" description="Disordered" evidence="6">
    <location>
        <begin position="211"/>
        <end position="232"/>
    </location>
</feature>
<keyword evidence="4 5" id="KW-0408">Iron</keyword>
<evidence type="ECO:0000259" key="7">
    <source>
        <dbReference type="Pfam" id="PF13532"/>
    </source>
</evidence>
<feature type="binding site" evidence="5">
    <location>
        <position position="328"/>
    </location>
    <ligand>
        <name>Fe cation</name>
        <dbReference type="ChEBI" id="CHEBI:24875"/>
        <note>catalytic</note>
    </ligand>
</feature>
<evidence type="ECO:0000256" key="6">
    <source>
        <dbReference type="SAM" id="MobiDB-lite"/>
    </source>
</evidence>
<dbReference type="InParanoid" id="G7E5V7"/>
<protein>
    <recommendedName>
        <fullName evidence="7">Alpha-ketoglutarate-dependent dioxygenase AlkB-like domain-containing protein</fullName>
    </recommendedName>
</protein>
<dbReference type="Gene3D" id="2.60.120.590">
    <property type="entry name" value="Alpha-ketoglutarate-dependent dioxygenase AlkB-like"/>
    <property type="match status" value="1"/>
</dbReference>
<reference evidence="8 9" key="1">
    <citation type="journal article" date="2011" name="J. Gen. Appl. Microbiol.">
        <title>Draft genome sequencing of the enigmatic basidiomycete Mixia osmundae.</title>
        <authorList>
            <person name="Nishida H."/>
            <person name="Nagatsuka Y."/>
            <person name="Sugiyama J."/>
        </authorList>
    </citation>
    <scope>NUCLEOTIDE SEQUENCE [LARGE SCALE GENOMIC DNA]</scope>
    <source>
        <strain evidence="9">CBS 9802 / IAM 14324 / JCM 22182 / KY 12970</strain>
    </source>
</reference>
<dbReference type="GO" id="GO:0046872">
    <property type="term" value="F:metal ion binding"/>
    <property type="evidence" value="ECO:0007669"/>
    <property type="project" value="UniProtKB-KW"/>
</dbReference>
<evidence type="ECO:0000256" key="3">
    <source>
        <dbReference type="ARBA" id="ARBA00023002"/>
    </source>
</evidence>
<dbReference type="GO" id="GO:0005737">
    <property type="term" value="C:cytoplasm"/>
    <property type="evidence" value="ECO:0007669"/>
    <property type="project" value="TreeGrafter"/>
</dbReference>
<dbReference type="InterPro" id="IPR027450">
    <property type="entry name" value="AlkB-like"/>
</dbReference>
<dbReference type="OrthoDB" id="6614653at2759"/>
<dbReference type="GO" id="GO:0005634">
    <property type="term" value="C:nucleus"/>
    <property type="evidence" value="ECO:0007669"/>
    <property type="project" value="TreeGrafter"/>
</dbReference>
<feature type="region of interest" description="Disordered" evidence="6">
    <location>
        <begin position="1"/>
        <end position="30"/>
    </location>
</feature>
<evidence type="ECO:0000256" key="5">
    <source>
        <dbReference type="PIRSR" id="PIRSR604574-2"/>
    </source>
</evidence>
<evidence type="ECO:0000256" key="4">
    <source>
        <dbReference type="ARBA" id="ARBA00023004"/>
    </source>
</evidence>
<dbReference type="OMA" id="GWANDYE"/>
<dbReference type="Pfam" id="PF13532">
    <property type="entry name" value="2OG-FeII_Oxy_2"/>
    <property type="match status" value="1"/>
</dbReference>